<dbReference type="Proteomes" id="UP001469553">
    <property type="component" value="Unassembled WGS sequence"/>
</dbReference>
<organism evidence="1 2">
    <name type="scientific">Ameca splendens</name>
    <dbReference type="NCBI Taxonomy" id="208324"/>
    <lineage>
        <taxon>Eukaryota</taxon>
        <taxon>Metazoa</taxon>
        <taxon>Chordata</taxon>
        <taxon>Craniata</taxon>
        <taxon>Vertebrata</taxon>
        <taxon>Euteleostomi</taxon>
        <taxon>Actinopterygii</taxon>
        <taxon>Neopterygii</taxon>
        <taxon>Teleostei</taxon>
        <taxon>Neoteleostei</taxon>
        <taxon>Acanthomorphata</taxon>
        <taxon>Ovalentaria</taxon>
        <taxon>Atherinomorphae</taxon>
        <taxon>Cyprinodontiformes</taxon>
        <taxon>Goodeidae</taxon>
        <taxon>Ameca</taxon>
    </lineage>
</organism>
<proteinExistence type="predicted"/>
<reference evidence="1 2" key="1">
    <citation type="submission" date="2021-06" db="EMBL/GenBank/DDBJ databases">
        <authorList>
            <person name="Palmer J.M."/>
        </authorList>
    </citation>
    <scope>NUCLEOTIDE SEQUENCE [LARGE SCALE GENOMIC DNA]</scope>
    <source>
        <strain evidence="1 2">AS_MEX2019</strain>
        <tissue evidence="1">Muscle</tissue>
    </source>
</reference>
<protein>
    <submittedName>
        <fullName evidence="1">Uncharacterized protein</fullName>
    </submittedName>
</protein>
<gene>
    <name evidence="1" type="ORF">AMECASPLE_023102</name>
</gene>
<comment type="caution">
    <text evidence="1">The sequence shown here is derived from an EMBL/GenBank/DDBJ whole genome shotgun (WGS) entry which is preliminary data.</text>
</comment>
<sequence length="114" mass="12913">MLVSPDAKYLLAHAYCVHHGLWKALEQEQTSLLMAFFQNDFLFATLTECTINHCPIERFFQPNCGSLQLLQSYHGPLAASLINASFVRPINLGGWRCLGGFSVMQYSFCFQIMC</sequence>
<keyword evidence="2" id="KW-1185">Reference proteome</keyword>
<accession>A0ABV0Z205</accession>
<evidence type="ECO:0000313" key="2">
    <source>
        <dbReference type="Proteomes" id="UP001469553"/>
    </source>
</evidence>
<evidence type="ECO:0000313" key="1">
    <source>
        <dbReference type="EMBL" id="MEQ2300222.1"/>
    </source>
</evidence>
<dbReference type="EMBL" id="JAHRIP010049128">
    <property type="protein sequence ID" value="MEQ2300222.1"/>
    <property type="molecule type" value="Genomic_DNA"/>
</dbReference>
<name>A0ABV0Z205_9TELE</name>